<dbReference type="PANTHER" id="PTHR11669">
    <property type="entry name" value="REPLICATION FACTOR C / DNA POLYMERASE III GAMMA-TAU SUBUNIT"/>
    <property type="match status" value="1"/>
</dbReference>
<reference evidence="2 3" key="1">
    <citation type="submission" date="2019-06" db="EMBL/GenBank/DDBJ databases">
        <title>Whole genome shotgun sequence of Corynebacterium flavescens NBRC 14136.</title>
        <authorList>
            <person name="Hosoyama A."/>
            <person name="Uohara A."/>
            <person name="Ohji S."/>
            <person name="Ichikawa N."/>
        </authorList>
    </citation>
    <scope>NUCLEOTIDE SEQUENCE [LARGE SCALE GENOMIC DNA]</scope>
    <source>
        <strain evidence="2 3">NBRC 14136</strain>
    </source>
</reference>
<feature type="coiled-coil region" evidence="1">
    <location>
        <begin position="266"/>
        <end position="319"/>
    </location>
</feature>
<evidence type="ECO:0000313" key="2">
    <source>
        <dbReference type="EMBL" id="GEB98883.1"/>
    </source>
</evidence>
<dbReference type="InterPro" id="IPR027417">
    <property type="entry name" value="P-loop_NTPase"/>
</dbReference>
<dbReference type="NCBIfam" id="NF005926">
    <property type="entry name" value="PRK07940.1"/>
    <property type="match status" value="1"/>
</dbReference>
<comment type="caution">
    <text evidence="2">The sequence shown here is derived from an EMBL/GenBank/DDBJ whole genome shotgun (WGS) entry which is preliminary data.</text>
</comment>
<dbReference type="Gene3D" id="3.40.50.300">
    <property type="entry name" value="P-loop containing nucleotide triphosphate hydrolases"/>
    <property type="match status" value="1"/>
</dbReference>
<dbReference type="InterPro" id="IPR050238">
    <property type="entry name" value="DNA_Rep/Repair_Clamp_Loader"/>
</dbReference>
<sequence>MITYFSDTSRLERVNGESVAHLLADTPGVARVILGAAAAARGEAGADPRAMSHSWLFSGPPGSGRSNAALYFAAALMCTGPEPGCGRCESCVSILEHQQHTDLVYVNPQEQFITVDTARRVIERAATMPTVAPWRVVIFNNADRLNNQAANALLKTVEEPPVRTVMIMCAPSEDPADFSQTLRSRCRHLYIPAPSVGGIVKLLVAQGASEHDARLAAVTSLRHVGRARKLVASPQVQKRRAVAINIAEEVFHGSQGFQAVSGLIKLVEAESKSTAAKSDAAELEKLQQSYGVGAKGKGAAKAQREARTAVKELEGLQKKRAKRRMIDILDLSLIDLSGIYRDALMLKVGAEVEMTHPDFSGLAGELAARVSEEGLLDCQAAITFCREQLTQNATPQVAFDGLIGRLRRACGTR</sequence>
<name>A0AB73BAM1_CORFL</name>
<dbReference type="GeneID" id="82879405"/>
<dbReference type="GO" id="GO:0006261">
    <property type="term" value="P:DNA-templated DNA replication"/>
    <property type="evidence" value="ECO:0007669"/>
    <property type="project" value="TreeGrafter"/>
</dbReference>
<proteinExistence type="predicted"/>
<dbReference type="EMBL" id="BJNB01000063">
    <property type="protein sequence ID" value="GEB98883.1"/>
    <property type="molecule type" value="Genomic_DNA"/>
</dbReference>
<dbReference type="PANTHER" id="PTHR11669:SF8">
    <property type="entry name" value="DNA POLYMERASE III SUBUNIT DELTA"/>
    <property type="match status" value="1"/>
</dbReference>
<gene>
    <name evidence="2" type="ORF">CFL01nite_23780</name>
</gene>
<protein>
    <submittedName>
        <fullName evidence="2">DNA polymerase III subunit delta</fullName>
    </submittedName>
</protein>
<evidence type="ECO:0000313" key="3">
    <source>
        <dbReference type="Proteomes" id="UP000315353"/>
    </source>
</evidence>
<dbReference type="Proteomes" id="UP000315353">
    <property type="component" value="Unassembled WGS sequence"/>
</dbReference>
<dbReference type="AlphaFoldDB" id="A0AB73BAM1"/>
<evidence type="ECO:0000256" key="1">
    <source>
        <dbReference type="SAM" id="Coils"/>
    </source>
</evidence>
<dbReference type="SUPFAM" id="SSF52540">
    <property type="entry name" value="P-loop containing nucleoside triphosphate hydrolases"/>
    <property type="match status" value="1"/>
</dbReference>
<dbReference type="RefSeq" id="WP_075729009.1">
    <property type="nucleotide sequence ID" value="NZ_BJNB01000063.1"/>
</dbReference>
<dbReference type="Pfam" id="PF13177">
    <property type="entry name" value="DNA_pol3_delta2"/>
    <property type="match status" value="1"/>
</dbReference>
<keyword evidence="1" id="KW-0175">Coiled coil</keyword>
<organism evidence="2 3">
    <name type="scientific">Corynebacterium flavescens</name>
    <dbReference type="NCBI Taxonomy" id="28028"/>
    <lineage>
        <taxon>Bacteria</taxon>
        <taxon>Bacillati</taxon>
        <taxon>Actinomycetota</taxon>
        <taxon>Actinomycetes</taxon>
        <taxon>Mycobacteriales</taxon>
        <taxon>Corynebacteriaceae</taxon>
        <taxon>Corynebacterium</taxon>
    </lineage>
</organism>
<accession>A0AB73BAM1</accession>